<feature type="domain" description="SLH" evidence="2">
    <location>
        <begin position="319"/>
        <end position="382"/>
    </location>
</feature>
<evidence type="ECO:0000256" key="1">
    <source>
        <dbReference type="ARBA" id="ARBA00022737"/>
    </source>
</evidence>
<dbReference type="CDD" id="cd05379">
    <property type="entry name" value="CAP_bacterial"/>
    <property type="match status" value="1"/>
</dbReference>
<dbReference type="OrthoDB" id="2690110at2"/>
<protein>
    <submittedName>
        <fullName evidence="3">S-layer family protein</fullName>
    </submittedName>
</protein>
<comment type="caution">
    <text evidence="3">The sequence shown here is derived from an EMBL/GenBank/DDBJ whole genome shotgun (WGS) entry which is preliminary data.</text>
</comment>
<dbReference type="EMBL" id="SMGQ01000019">
    <property type="protein sequence ID" value="TCK86800.1"/>
    <property type="molecule type" value="Genomic_DNA"/>
</dbReference>
<keyword evidence="1" id="KW-0677">Repeat</keyword>
<dbReference type="AlphaFoldDB" id="A0A4R1M6H4"/>
<organism evidence="3 4">
    <name type="scientific">Natranaerovirga hydrolytica</name>
    <dbReference type="NCBI Taxonomy" id="680378"/>
    <lineage>
        <taxon>Bacteria</taxon>
        <taxon>Bacillati</taxon>
        <taxon>Bacillota</taxon>
        <taxon>Clostridia</taxon>
        <taxon>Lachnospirales</taxon>
        <taxon>Natranaerovirgaceae</taxon>
        <taxon>Natranaerovirga</taxon>
    </lineage>
</organism>
<proteinExistence type="predicted"/>
<dbReference type="InterPro" id="IPR014044">
    <property type="entry name" value="CAP_dom"/>
</dbReference>
<name>A0A4R1M6H4_9FIRM</name>
<dbReference type="InterPro" id="IPR035940">
    <property type="entry name" value="CAP_sf"/>
</dbReference>
<dbReference type="Gene3D" id="3.40.33.10">
    <property type="entry name" value="CAP"/>
    <property type="match status" value="1"/>
</dbReference>
<dbReference type="InterPro" id="IPR001119">
    <property type="entry name" value="SLH_dom"/>
</dbReference>
<keyword evidence="4" id="KW-1185">Reference proteome</keyword>
<dbReference type="SUPFAM" id="SSF55797">
    <property type="entry name" value="PR-1-like"/>
    <property type="match status" value="1"/>
</dbReference>
<dbReference type="Proteomes" id="UP000294545">
    <property type="component" value="Unassembled WGS sequence"/>
</dbReference>
<dbReference type="PROSITE" id="PS51272">
    <property type="entry name" value="SLH"/>
    <property type="match status" value="2"/>
</dbReference>
<accession>A0A4R1M6H4</accession>
<reference evidence="3 4" key="1">
    <citation type="submission" date="2019-03" db="EMBL/GenBank/DDBJ databases">
        <title>Genomic Encyclopedia of Type Strains, Phase IV (KMG-IV): sequencing the most valuable type-strain genomes for metagenomic binning, comparative biology and taxonomic classification.</title>
        <authorList>
            <person name="Goeker M."/>
        </authorList>
    </citation>
    <scope>NUCLEOTIDE SEQUENCE [LARGE SCALE GENOMIC DNA]</scope>
    <source>
        <strain evidence="3 4">DSM 24176</strain>
    </source>
</reference>
<gene>
    <name evidence="3" type="ORF">EDC19_2854</name>
</gene>
<dbReference type="Pfam" id="PF00395">
    <property type="entry name" value="SLH"/>
    <property type="match status" value="2"/>
</dbReference>
<evidence type="ECO:0000313" key="3">
    <source>
        <dbReference type="EMBL" id="TCK86800.1"/>
    </source>
</evidence>
<dbReference type="Pfam" id="PF00188">
    <property type="entry name" value="CAP"/>
    <property type="match status" value="1"/>
</dbReference>
<evidence type="ECO:0000259" key="2">
    <source>
        <dbReference type="PROSITE" id="PS51272"/>
    </source>
</evidence>
<feature type="domain" description="SLH" evidence="2">
    <location>
        <begin position="386"/>
        <end position="444"/>
    </location>
</feature>
<dbReference type="RefSeq" id="WP_132283506.1">
    <property type="nucleotide sequence ID" value="NZ_SMGQ01000019.1"/>
</dbReference>
<sequence>MKQSRIIIIIVLILICISMPINATDNNLRQRDAINLINTIRRQYNITELSNNNNLDKAANMHSLYMDRNSVFSSIQDNGNRNYSGRFPWDRTAYYNYTSPNIFEFIDREENNYFSSIINFLNNPYSRIKLLDPRYKDIGFGNSNDYFTYIIGGDSNTNGEYKVIYPFNNQTSVPVNWENKFSIDPYNEKESFKEYGLPITFSYYTNNEVKNINIEKIEVINLNTNNKIPIKIRTVEEDRNLDSSIIILPTQEYDKNTNYKVNIRCEYIFNNKTEVIDETIFFKTETSSNYNFMSHQSFITREVFAKRLIEEFDIQTNNSYVNFTDVNRENDYASYIYTAYNQGYIYGIGNNQFGPSDYITREQLIVMIMRLYDSHSNNEINTNGVNLPFQDSNRISSWALEDVTKAYQLRLVIGTSDRTIEPKRPITEEEVTIIINNLKNILNQ</sequence>
<evidence type="ECO:0000313" key="4">
    <source>
        <dbReference type="Proteomes" id="UP000294545"/>
    </source>
</evidence>